<accession>A0A418KHT5</accession>
<keyword evidence="1" id="KW-0472">Membrane</keyword>
<organism evidence="2 3">
    <name type="scientific">Jiangella rhizosphaerae</name>
    <dbReference type="NCBI Taxonomy" id="2293569"/>
    <lineage>
        <taxon>Bacteria</taxon>
        <taxon>Bacillati</taxon>
        <taxon>Actinomycetota</taxon>
        <taxon>Actinomycetes</taxon>
        <taxon>Jiangellales</taxon>
        <taxon>Jiangellaceae</taxon>
        <taxon>Jiangella</taxon>
    </lineage>
</organism>
<feature type="transmembrane region" description="Helical" evidence="1">
    <location>
        <begin position="6"/>
        <end position="30"/>
    </location>
</feature>
<dbReference type="AlphaFoldDB" id="A0A418KHT5"/>
<reference evidence="2 3" key="1">
    <citation type="submission" date="2018-09" db="EMBL/GenBank/DDBJ databases">
        <title>Isolation, diversity and antifungal activity of actinobacteria from wheat.</title>
        <authorList>
            <person name="Han C."/>
        </authorList>
    </citation>
    <scope>NUCLEOTIDE SEQUENCE [LARGE SCALE GENOMIC DNA]</scope>
    <source>
        <strain evidence="2 3">NEAU-YY265</strain>
    </source>
</reference>
<name>A0A418KHT5_9ACTN</name>
<proteinExistence type="predicted"/>
<keyword evidence="1" id="KW-1133">Transmembrane helix</keyword>
<comment type="caution">
    <text evidence="2">The sequence shown here is derived from an EMBL/GenBank/DDBJ whole genome shotgun (WGS) entry which is preliminary data.</text>
</comment>
<evidence type="ECO:0000313" key="2">
    <source>
        <dbReference type="EMBL" id="RIQ11893.1"/>
    </source>
</evidence>
<dbReference type="Proteomes" id="UP000284057">
    <property type="component" value="Unassembled WGS sequence"/>
</dbReference>
<feature type="transmembrane region" description="Helical" evidence="1">
    <location>
        <begin position="50"/>
        <end position="72"/>
    </location>
</feature>
<dbReference type="EMBL" id="QUAL01000414">
    <property type="protein sequence ID" value="RIQ11893.1"/>
    <property type="molecule type" value="Genomic_DNA"/>
</dbReference>
<dbReference type="RefSeq" id="WP_119662943.1">
    <property type="nucleotide sequence ID" value="NZ_QUAL01000414.1"/>
</dbReference>
<gene>
    <name evidence="2" type="ORF">DY240_28000</name>
</gene>
<evidence type="ECO:0000256" key="1">
    <source>
        <dbReference type="SAM" id="Phobius"/>
    </source>
</evidence>
<evidence type="ECO:0000313" key="3">
    <source>
        <dbReference type="Proteomes" id="UP000284057"/>
    </source>
</evidence>
<keyword evidence="3" id="KW-1185">Reference proteome</keyword>
<sequence length="73" mass="7181">MGLVEVTAIATVVVVTFGCAGVIAVFAVAVTAHRSRGQGWGHLLGRAVRVTITLAGSALAVQVAVIVAGAVVA</sequence>
<protein>
    <submittedName>
        <fullName evidence="2">Uncharacterized protein</fullName>
    </submittedName>
</protein>
<keyword evidence="1" id="KW-0812">Transmembrane</keyword>